<feature type="domain" description="AB hydrolase-1" evidence="4">
    <location>
        <begin position="94"/>
        <end position="250"/>
    </location>
</feature>
<sequence length="494" mass="52755">MSRGRLRRGVLALAVLIVGSTAGSGISVAEAGLDRFYRQELRWGPCGEAKLDAAKARCADIAVPLNYAEPQGRAITVAISRVSAGDPARRRGVLLGNPGGPGSSGLGFTAQLGDHLDIRDGYDLIGFDPRGVGRSTPLHCGWPVSSDLRSAGVDSVGFGATLALEAELAARCLARNGATQSFITTRNTARDMDVIRAVLGAERISYIGASYGTYLGAVFTQMFPERVDRFVLDSAVDPARYHVAMIQDEGAPNEAAFDVWADWVAARDGEYHLGTTGPAVRATVTGLIERAARRPIRIGEYEVDAHLLPMILFEGIREAKAYPELAASVRQLAQAEYQPVRPEGNLAEYLEQALRPKEDEAAEAIILCGDAEAPRDPAWYWRNIEASRASQPIFGAFANGPNACAFWQPPIEPPTVVGNAVPALILQAVQDTRTAYQQGVGLHRALTGSRLVTMPDRVAHGVMKQSSCASHAAEVYLGTGVLPAEDITCPADRG</sequence>
<dbReference type="InterPro" id="IPR029058">
    <property type="entry name" value="AB_hydrolase_fold"/>
</dbReference>
<dbReference type="RefSeq" id="WP_120042692.1">
    <property type="nucleotide sequence ID" value="NZ_QZFU01000023.1"/>
</dbReference>
<name>A0A3A4JU86_9NOCA</name>
<dbReference type="Pfam" id="PF00561">
    <property type="entry name" value="Abhydrolase_1"/>
    <property type="match status" value="1"/>
</dbReference>
<organism evidence="6 7">
    <name type="scientific">Nocardia panacis</name>
    <dbReference type="NCBI Taxonomy" id="2340916"/>
    <lineage>
        <taxon>Bacteria</taxon>
        <taxon>Bacillati</taxon>
        <taxon>Actinomycetota</taxon>
        <taxon>Actinomycetes</taxon>
        <taxon>Mycobacteriales</taxon>
        <taxon>Nocardiaceae</taxon>
        <taxon>Nocardia</taxon>
    </lineage>
</organism>
<dbReference type="InterPro" id="IPR051601">
    <property type="entry name" value="Serine_prot/Carboxylest_S33"/>
</dbReference>
<dbReference type="EMBL" id="QZFU01000023">
    <property type="protein sequence ID" value="RJO73616.1"/>
    <property type="molecule type" value="Genomic_DNA"/>
</dbReference>
<dbReference type="GO" id="GO:0016787">
    <property type="term" value="F:hydrolase activity"/>
    <property type="evidence" value="ECO:0007669"/>
    <property type="project" value="UniProtKB-KW"/>
</dbReference>
<evidence type="ECO:0000259" key="5">
    <source>
        <dbReference type="Pfam" id="PF08386"/>
    </source>
</evidence>
<evidence type="ECO:0000256" key="2">
    <source>
        <dbReference type="ARBA" id="ARBA00022729"/>
    </source>
</evidence>
<dbReference type="AlphaFoldDB" id="A0A3A4JU86"/>
<evidence type="ECO:0000256" key="1">
    <source>
        <dbReference type="ARBA" id="ARBA00010088"/>
    </source>
</evidence>
<feature type="domain" description="Peptidase S33 tripeptidyl aminopeptidase-like C-terminal" evidence="5">
    <location>
        <begin position="396"/>
        <end position="489"/>
    </location>
</feature>
<dbReference type="PANTHER" id="PTHR43248">
    <property type="entry name" value="2-SUCCINYL-6-HYDROXY-2,4-CYCLOHEXADIENE-1-CARBOXYLATE SYNTHASE"/>
    <property type="match status" value="1"/>
</dbReference>
<proteinExistence type="inferred from homology"/>
<evidence type="ECO:0000259" key="4">
    <source>
        <dbReference type="Pfam" id="PF00561"/>
    </source>
</evidence>
<accession>A0A3A4JU86</accession>
<evidence type="ECO:0000256" key="3">
    <source>
        <dbReference type="ARBA" id="ARBA00022801"/>
    </source>
</evidence>
<dbReference type="PANTHER" id="PTHR43248:SF29">
    <property type="entry name" value="TRIPEPTIDYL AMINOPEPTIDASE"/>
    <property type="match status" value="1"/>
</dbReference>
<dbReference type="SUPFAM" id="SSF53474">
    <property type="entry name" value="alpha/beta-Hydrolases"/>
    <property type="match status" value="1"/>
</dbReference>
<comment type="caution">
    <text evidence="6">The sequence shown here is derived from an EMBL/GenBank/DDBJ whole genome shotgun (WGS) entry which is preliminary data.</text>
</comment>
<dbReference type="Pfam" id="PF08386">
    <property type="entry name" value="Abhydrolase_4"/>
    <property type="match status" value="1"/>
</dbReference>
<dbReference type="Proteomes" id="UP000266677">
    <property type="component" value="Unassembled WGS sequence"/>
</dbReference>
<reference evidence="6 7" key="1">
    <citation type="submission" date="2018-09" db="EMBL/GenBank/DDBJ databases">
        <title>YIM PH21274 draft genome.</title>
        <authorList>
            <person name="Miao C."/>
        </authorList>
    </citation>
    <scope>NUCLEOTIDE SEQUENCE [LARGE SCALE GENOMIC DNA]</scope>
    <source>
        <strain evidence="6 7">YIM PH 21724</strain>
    </source>
</reference>
<protein>
    <submittedName>
        <fullName evidence="6">Alpha/beta fold hydrolase</fullName>
    </submittedName>
</protein>
<keyword evidence="2" id="KW-0732">Signal</keyword>
<gene>
    <name evidence="6" type="ORF">D5S18_20720</name>
</gene>
<evidence type="ECO:0000313" key="7">
    <source>
        <dbReference type="Proteomes" id="UP000266677"/>
    </source>
</evidence>
<evidence type="ECO:0000313" key="6">
    <source>
        <dbReference type="EMBL" id="RJO73616.1"/>
    </source>
</evidence>
<dbReference type="OrthoDB" id="4447445at2"/>
<dbReference type="InterPro" id="IPR013595">
    <property type="entry name" value="Pept_S33_TAP-like_C"/>
</dbReference>
<keyword evidence="7" id="KW-1185">Reference proteome</keyword>
<comment type="similarity">
    <text evidence="1">Belongs to the peptidase S33 family.</text>
</comment>
<dbReference type="Gene3D" id="3.40.50.1820">
    <property type="entry name" value="alpha/beta hydrolase"/>
    <property type="match status" value="1"/>
</dbReference>
<keyword evidence="3 6" id="KW-0378">Hydrolase</keyword>
<dbReference type="ESTHER" id="9noca-a0a3a4ju86">
    <property type="family name" value="Tiancimycin-TnmK-Tripeptidase-HIP"/>
</dbReference>
<dbReference type="InterPro" id="IPR000073">
    <property type="entry name" value="AB_hydrolase_1"/>
</dbReference>